<dbReference type="SUPFAM" id="SSF52540">
    <property type="entry name" value="P-loop containing nucleoside triphosphate hydrolases"/>
    <property type="match status" value="1"/>
</dbReference>
<name>A0A1H9QNC1_9ACTN</name>
<keyword evidence="3" id="KW-0808">Transferase</keyword>
<dbReference type="EMBL" id="FOGZ01000004">
    <property type="protein sequence ID" value="SER61944.1"/>
    <property type="molecule type" value="Genomic_DNA"/>
</dbReference>
<dbReference type="PANTHER" id="PTHR34383:SF3">
    <property type="entry name" value="POLYPHOSPHATE:AMP PHOSPHOTRANSFERASE"/>
    <property type="match status" value="1"/>
</dbReference>
<evidence type="ECO:0000313" key="4">
    <source>
        <dbReference type="Proteomes" id="UP000198815"/>
    </source>
</evidence>
<dbReference type="AlphaFoldDB" id="A0A1H9QNC1"/>
<feature type="region of interest" description="Disordered" evidence="1">
    <location>
        <begin position="27"/>
        <end position="50"/>
    </location>
</feature>
<dbReference type="Proteomes" id="UP000198815">
    <property type="component" value="Unassembled WGS sequence"/>
</dbReference>
<accession>A0A1H9QNC1</accession>
<dbReference type="GO" id="GO:0016776">
    <property type="term" value="F:phosphotransferase activity, phosphate group as acceptor"/>
    <property type="evidence" value="ECO:0007669"/>
    <property type="project" value="InterPro"/>
</dbReference>
<proteinExistence type="predicted"/>
<evidence type="ECO:0000313" key="3">
    <source>
        <dbReference type="EMBL" id="SER61944.1"/>
    </source>
</evidence>
<dbReference type="STRING" id="64702.SAMN05443377_10418"/>
<dbReference type="GO" id="GO:0006797">
    <property type="term" value="P:polyphosphate metabolic process"/>
    <property type="evidence" value="ECO:0007669"/>
    <property type="project" value="InterPro"/>
</dbReference>
<keyword evidence="4" id="KW-1185">Reference proteome</keyword>
<dbReference type="InterPro" id="IPR022300">
    <property type="entry name" value="PPK2-rel_1"/>
</dbReference>
<dbReference type="PANTHER" id="PTHR34383">
    <property type="entry name" value="POLYPHOSPHATE:AMP PHOSPHOTRANSFERASE-RELATED"/>
    <property type="match status" value="1"/>
</dbReference>
<protein>
    <submittedName>
        <fullName evidence="3">Polyphosphate:nucleotide phosphotransferase, PPK2 family</fullName>
    </submittedName>
</protein>
<reference evidence="3 4" key="1">
    <citation type="submission" date="2016-10" db="EMBL/GenBank/DDBJ databases">
        <authorList>
            <person name="de Groot N.N."/>
        </authorList>
    </citation>
    <scope>NUCLEOTIDE SEQUENCE [LARGE SCALE GENOMIC DNA]</scope>
    <source>
        <strain evidence="3 4">DSM 16859</strain>
    </source>
</reference>
<dbReference type="InterPro" id="IPR027417">
    <property type="entry name" value="P-loop_NTPase"/>
</dbReference>
<dbReference type="InterPro" id="IPR022488">
    <property type="entry name" value="PPK2-related"/>
</dbReference>
<feature type="domain" description="Polyphosphate kinase-2-related" evidence="2">
    <location>
        <begin position="46"/>
        <end position="270"/>
    </location>
</feature>
<sequence>MNDKHEKVLDDPKESVRAALRCPRGEVDVTSFPSDATPLFPGSGSNDGEKELKELRPRLDDLQERLYANSKQPRARSLLMVLQGMDGSGKGGTIRHVVGMVDPQGVRLHAFKAPTEEELAHDFLWRIRRELPEPGQLGIFDRSQYEDVLIGRVNKLARAEEIEARYGQINDFEAEVTTRGTRVVKFFLNVSKKEQKQRFLDRINDPEKYYKYNPGDLVSRSHWDAYMEAYGVALTRCNPDYAPWYVIPADKKWYRNWAITTILIEELEAMGMTWPPADFDLQAERLRVAQC</sequence>
<dbReference type="RefSeq" id="WP_245725694.1">
    <property type="nucleotide sequence ID" value="NZ_FOGZ01000004.1"/>
</dbReference>
<evidence type="ECO:0000256" key="1">
    <source>
        <dbReference type="SAM" id="MobiDB-lite"/>
    </source>
</evidence>
<evidence type="ECO:0000259" key="2">
    <source>
        <dbReference type="Pfam" id="PF03976"/>
    </source>
</evidence>
<organism evidence="3 4">
    <name type="scientific">Propionibacterium cyclohexanicum</name>
    <dbReference type="NCBI Taxonomy" id="64702"/>
    <lineage>
        <taxon>Bacteria</taxon>
        <taxon>Bacillati</taxon>
        <taxon>Actinomycetota</taxon>
        <taxon>Actinomycetes</taxon>
        <taxon>Propionibacteriales</taxon>
        <taxon>Propionibacteriaceae</taxon>
        <taxon>Propionibacterium</taxon>
    </lineage>
</organism>
<dbReference type="Pfam" id="PF03976">
    <property type="entry name" value="PPK2"/>
    <property type="match status" value="1"/>
</dbReference>
<gene>
    <name evidence="3" type="ORF">SAMN05443377_10418</name>
</gene>
<dbReference type="NCBIfam" id="TIGR03709">
    <property type="entry name" value="PPK2_rel_1"/>
    <property type="match status" value="1"/>
</dbReference>
<dbReference type="Gene3D" id="3.40.50.300">
    <property type="entry name" value="P-loop containing nucleotide triphosphate hydrolases"/>
    <property type="match status" value="1"/>
</dbReference>